<proteinExistence type="predicted"/>
<dbReference type="SUPFAM" id="SSF54928">
    <property type="entry name" value="RNA-binding domain, RBD"/>
    <property type="match status" value="1"/>
</dbReference>
<gene>
    <name evidence="1" type="ORF">SCF082_LOCUS41921</name>
    <name evidence="2" type="ORF">SCF082_LOCUS50713</name>
</gene>
<accession>A0ABP0S9R8</accession>
<evidence type="ECO:0008006" key="4">
    <source>
        <dbReference type="Google" id="ProtNLM"/>
    </source>
</evidence>
<dbReference type="EMBL" id="CAXAMM010039770">
    <property type="protein sequence ID" value="CAK9088742.1"/>
    <property type="molecule type" value="Genomic_DNA"/>
</dbReference>
<evidence type="ECO:0000313" key="3">
    <source>
        <dbReference type="Proteomes" id="UP001642464"/>
    </source>
</evidence>
<name>A0ABP0S9R8_9DINO</name>
<organism evidence="2 3">
    <name type="scientific">Durusdinium trenchii</name>
    <dbReference type="NCBI Taxonomy" id="1381693"/>
    <lineage>
        <taxon>Eukaryota</taxon>
        <taxon>Sar</taxon>
        <taxon>Alveolata</taxon>
        <taxon>Dinophyceae</taxon>
        <taxon>Suessiales</taxon>
        <taxon>Symbiodiniaceae</taxon>
        <taxon>Durusdinium</taxon>
    </lineage>
</organism>
<protein>
    <recommendedName>
        <fullName evidence="4">RRM domain-containing protein</fullName>
    </recommendedName>
</protein>
<dbReference type="Proteomes" id="UP001642464">
    <property type="component" value="Unassembled WGS sequence"/>
</dbReference>
<dbReference type="EMBL" id="CAXAMM010043237">
    <property type="protein sequence ID" value="CAK9109106.1"/>
    <property type="molecule type" value="Genomic_DNA"/>
</dbReference>
<dbReference type="InterPro" id="IPR035979">
    <property type="entry name" value="RBD_domain_sf"/>
</dbReference>
<evidence type="ECO:0000313" key="1">
    <source>
        <dbReference type="EMBL" id="CAK9088742.1"/>
    </source>
</evidence>
<reference evidence="2 3" key="1">
    <citation type="submission" date="2024-02" db="EMBL/GenBank/DDBJ databases">
        <authorList>
            <person name="Chen Y."/>
            <person name="Shah S."/>
            <person name="Dougan E. K."/>
            <person name="Thang M."/>
            <person name="Chan C."/>
        </authorList>
    </citation>
    <scope>NUCLEOTIDE SEQUENCE [LARGE SCALE GENOMIC DNA]</scope>
</reference>
<evidence type="ECO:0000313" key="2">
    <source>
        <dbReference type="EMBL" id="CAK9109106.1"/>
    </source>
</evidence>
<keyword evidence="3" id="KW-1185">Reference proteome</keyword>
<comment type="caution">
    <text evidence="2">The sequence shown here is derived from an EMBL/GenBank/DDBJ whole genome shotgun (WGS) entry which is preliminary data.</text>
</comment>
<sequence length="229" mass="26073">MSGGLPSSRRSSFAEDAEHAAETFLQEGDTTIMLRSLPAVTTTASLMSVLGPSFIGRYDFLYLPRCSRHPHRIVEMAFINFVDHQDALRAVQVFQHVTAEEPSWSRTRISQARITHSLGPNLAYFILRFGETAVSAPDAPLVLDKGLLADLSEACRRHVNDQAKQVAREVLRREGGEHETLRGRTYQREPSISPFYPVFMEHWTINDTDELLRRVHLHELWFGSVIFRL</sequence>